<protein>
    <submittedName>
        <fullName evidence="2">Uncharacterized protein</fullName>
    </submittedName>
</protein>
<keyword evidence="3" id="KW-1185">Reference proteome</keyword>
<dbReference type="Proteomes" id="UP000054217">
    <property type="component" value="Unassembled WGS sequence"/>
</dbReference>
<feature type="region of interest" description="Disordered" evidence="1">
    <location>
        <begin position="158"/>
        <end position="188"/>
    </location>
</feature>
<feature type="compositionally biased region" description="Basic and acidic residues" evidence="1">
    <location>
        <begin position="179"/>
        <end position="188"/>
    </location>
</feature>
<dbReference type="STRING" id="870435.A0A0C3PW71"/>
<gene>
    <name evidence="2" type="ORF">M404DRAFT_584640</name>
</gene>
<evidence type="ECO:0000313" key="2">
    <source>
        <dbReference type="EMBL" id="KIO13566.1"/>
    </source>
</evidence>
<feature type="region of interest" description="Disordered" evidence="1">
    <location>
        <begin position="267"/>
        <end position="289"/>
    </location>
</feature>
<feature type="compositionally biased region" description="Polar residues" evidence="1">
    <location>
        <begin position="244"/>
        <end position="253"/>
    </location>
</feature>
<dbReference type="EMBL" id="KN831946">
    <property type="protein sequence ID" value="KIO13566.1"/>
    <property type="molecule type" value="Genomic_DNA"/>
</dbReference>
<feature type="region of interest" description="Disordered" evidence="1">
    <location>
        <begin position="336"/>
        <end position="376"/>
    </location>
</feature>
<proteinExistence type="predicted"/>
<feature type="region of interest" description="Disordered" evidence="1">
    <location>
        <begin position="204"/>
        <end position="254"/>
    </location>
</feature>
<name>A0A0C3PW71_PISTI</name>
<feature type="compositionally biased region" description="Polar residues" evidence="1">
    <location>
        <begin position="348"/>
        <end position="364"/>
    </location>
</feature>
<dbReference type="HOGENOM" id="CLU_500689_0_0_1"/>
<feature type="compositionally biased region" description="Low complexity" evidence="1">
    <location>
        <begin position="280"/>
        <end position="289"/>
    </location>
</feature>
<feature type="compositionally biased region" description="Polar residues" evidence="1">
    <location>
        <begin position="215"/>
        <end position="228"/>
    </location>
</feature>
<dbReference type="InParanoid" id="A0A0C3PW71"/>
<dbReference type="OrthoDB" id="2681770at2759"/>
<evidence type="ECO:0000313" key="3">
    <source>
        <dbReference type="Proteomes" id="UP000054217"/>
    </source>
</evidence>
<sequence length="544" mass="58814">MQSEMFWNVADDDTLHHQVLAPSQSIASIEQRFHSPQLGGTGDYEKLDTAIGTDANFPPCYSAPTRQGYLKAVQDLETDGHNVPQETVASFDLVPAEGVLQFPMPPVPTAESVTPSAFLGGDVTFQQVPQDGVGDMRSPPSTAKNHSMQLIHTPSGLAVDACPSEQKPAISGISSTSEDLDRSRTDASPADADRLFAHSPVFERPSLPAADGLGQASTKGCSKLSSPHSPDHQHMGDDFHDTHSNTSYTTSTPRGAGILASQESQHIALRSPCSPPCSSSPPAAALPPVSQSVLSRSGSVFRPLLTGRKSLLEASLFGDRISQSAFSARDRSISVSALSHSRAKEARSTSVSQNPLRYRQFSTHPPTPISDDGCSKRPLVNMAAVEESLSSHPRSHSAPPCRGLRPLRLSSNHTTRTFSSATSSSSIASAQSLYYHLQFRLAIILCFRHHVIHYLSITAIPSHHLTDTPALRLFPLTFNRRKTTTSRSVVHPPLLAQPNLVHGVYLTIGRTLVVTPQLTVGLLGVIRHSVFRTFQVRRWRLTVP</sequence>
<accession>A0A0C3PW71</accession>
<organism evidence="2 3">
    <name type="scientific">Pisolithus tinctorius Marx 270</name>
    <dbReference type="NCBI Taxonomy" id="870435"/>
    <lineage>
        <taxon>Eukaryota</taxon>
        <taxon>Fungi</taxon>
        <taxon>Dikarya</taxon>
        <taxon>Basidiomycota</taxon>
        <taxon>Agaricomycotina</taxon>
        <taxon>Agaricomycetes</taxon>
        <taxon>Agaricomycetidae</taxon>
        <taxon>Boletales</taxon>
        <taxon>Sclerodermatineae</taxon>
        <taxon>Pisolithaceae</taxon>
        <taxon>Pisolithus</taxon>
    </lineage>
</organism>
<dbReference type="AlphaFoldDB" id="A0A0C3PW71"/>
<reference evidence="3" key="2">
    <citation type="submission" date="2015-01" db="EMBL/GenBank/DDBJ databases">
        <title>Evolutionary Origins and Diversification of the Mycorrhizal Mutualists.</title>
        <authorList>
            <consortium name="DOE Joint Genome Institute"/>
            <consortium name="Mycorrhizal Genomics Consortium"/>
            <person name="Kohler A."/>
            <person name="Kuo A."/>
            <person name="Nagy L.G."/>
            <person name="Floudas D."/>
            <person name="Copeland A."/>
            <person name="Barry K.W."/>
            <person name="Cichocki N."/>
            <person name="Veneault-Fourrey C."/>
            <person name="LaButti K."/>
            <person name="Lindquist E.A."/>
            <person name="Lipzen A."/>
            <person name="Lundell T."/>
            <person name="Morin E."/>
            <person name="Murat C."/>
            <person name="Riley R."/>
            <person name="Ohm R."/>
            <person name="Sun H."/>
            <person name="Tunlid A."/>
            <person name="Henrissat B."/>
            <person name="Grigoriev I.V."/>
            <person name="Hibbett D.S."/>
            <person name="Martin F."/>
        </authorList>
    </citation>
    <scope>NUCLEOTIDE SEQUENCE [LARGE SCALE GENOMIC DNA]</scope>
    <source>
        <strain evidence="3">Marx 270</strain>
    </source>
</reference>
<feature type="compositionally biased region" description="Basic and acidic residues" evidence="1">
    <location>
        <begin position="229"/>
        <end position="243"/>
    </location>
</feature>
<evidence type="ECO:0000256" key="1">
    <source>
        <dbReference type="SAM" id="MobiDB-lite"/>
    </source>
</evidence>
<reference evidence="2 3" key="1">
    <citation type="submission" date="2014-04" db="EMBL/GenBank/DDBJ databases">
        <authorList>
            <consortium name="DOE Joint Genome Institute"/>
            <person name="Kuo A."/>
            <person name="Kohler A."/>
            <person name="Costa M.D."/>
            <person name="Nagy L.G."/>
            <person name="Floudas D."/>
            <person name="Copeland A."/>
            <person name="Barry K.W."/>
            <person name="Cichocki N."/>
            <person name="Veneault-Fourrey C."/>
            <person name="LaButti K."/>
            <person name="Lindquist E.A."/>
            <person name="Lipzen A."/>
            <person name="Lundell T."/>
            <person name="Morin E."/>
            <person name="Murat C."/>
            <person name="Sun H."/>
            <person name="Tunlid A."/>
            <person name="Henrissat B."/>
            <person name="Grigoriev I.V."/>
            <person name="Hibbett D.S."/>
            <person name="Martin F."/>
            <person name="Nordberg H.P."/>
            <person name="Cantor M.N."/>
            <person name="Hua S.X."/>
        </authorList>
    </citation>
    <scope>NUCLEOTIDE SEQUENCE [LARGE SCALE GENOMIC DNA]</scope>
    <source>
        <strain evidence="2 3">Marx 270</strain>
    </source>
</reference>